<organism evidence="1 2">
    <name type="scientific">Mycobacterium mantenii</name>
    <dbReference type="NCBI Taxonomy" id="560555"/>
    <lineage>
        <taxon>Bacteria</taxon>
        <taxon>Bacillati</taxon>
        <taxon>Actinomycetota</taxon>
        <taxon>Actinomycetes</taxon>
        <taxon>Mycobacteriales</taxon>
        <taxon>Mycobacteriaceae</taxon>
        <taxon>Mycobacterium</taxon>
        <taxon>Mycobacterium avium complex (MAC)</taxon>
    </lineage>
</organism>
<dbReference type="Proteomes" id="UP000092389">
    <property type="component" value="Unassembled WGS sequence"/>
</dbReference>
<sequence>MKDVRTPGAALAEVPVGSFVRVNDLPGSRAAASCAASRAHKAGDLVPIAKGLYFKGARSRYGMTRPTAEQIAVQVLGTIGAGPVGVSAARTFGLTTQIPAEPTFSVAGPVPTVHGLKVSKRNNMRRRDLRWTEVALLELLRGDWEQTVDDGWNALVDAADDAVRNGRVRLEQVGDAVDGERSPAARTHFSHLVEELRGRGVAA</sequence>
<dbReference type="OrthoDB" id="5118179at2"/>
<name>A0A1A2TAS4_MYCNT</name>
<reference evidence="1 2" key="1">
    <citation type="submission" date="2016-06" db="EMBL/GenBank/DDBJ databases">
        <authorList>
            <person name="Kjaerup R.B."/>
            <person name="Dalgaard T.S."/>
            <person name="Juul-Madsen H.R."/>
        </authorList>
    </citation>
    <scope>NUCLEOTIDE SEQUENCE [LARGE SCALE GENOMIC DNA]</scope>
    <source>
        <strain evidence="1 2">E152</strain>
    </source>
</reference>
<protein>
    <recommendedName>
        <fullName evidence="3">AbiEi antitoxin C-terminal domain-containing protein</fullName>
    </recommendedName>
</protein>
<proteinExistence type="predicted"/>
<accession>A0A1A2TAS4</accession>
<comment type="caution">
    <text evidence="1">The sequence shown here is derived from an EMBL/GenBank/DDBJ whole genome shotgun (WGS) entry which is preliminary data.</text>
</comment>
<gene>
    <name evidence="1" type="ORF">A5683_25290</name>
</gene>
<evidence type="ECO:0000313" key="2">
    <source>
        <dbReference type="Proteomes" id="UP000092389"/>
    </source>
</evidence>
<dbReference type="RefSeq" id="WP_067910845.1">
    <property type="nucleotide sequence ID" value="NZ_LZJP01000042.1"/>
</dbReference>
<dbReference type="AlphaFoldDB" id="A0A1A2TAS4"/>
<evidence type="ECO:0000313" key="1">
    <source>
        <dbReference type="EMBL" id="OBH73137.1"/>
    </source>
</evidence>
<evidence type="ECO:0008006" key="3">
    <source>
        <dbReference type="Google" id="ProtNLM"/>
    </source>
</evidence>
<dbReference type="EMBL" id="LZJU01000116">
    <property type="protein sequence ID" value="OBH73137.1"/>
    <property type="molecule type" value="Genomic_DNA"/>
</dbReference>